<organism evidence="2 3">
    <name type="scientific">Rhynchophorus ferrugineus</name>
    <name type="common">Red palm weevil</name>
    <name type="synonym">Curculio ferrugineus</name>
    <dbReference type="NCBI Taxonomy" id="354439"/>
    <lineage>
        <taxon>Eukaryota</taxon>
        <taxon>Metazoa</taxon>
        <taxon>Ecdysozoa</taxon>
        <taxon>Arthropoda</taxon>
        <taxon>Hexapoda</taxon>
        <taxon>Insecta</taxon>
        <taxon>Pterygota</taxon>
        <taxon>Neoptera</taxon>
        <taxon>Endopterygota</taxon>
        <taxon>Coleoptera</taxon>
        <taxon>Polyphaga</taxon>
        <taxon>Cucujiformia</taxon>
        <taxon>Curculionidae</taxon>
        <taxon>Dryophthorinae</taxon>
        <taxon>Rhynchophorus</taxon>
    </lineage>
</organism>
<comment type="caution">
    <text evidence="2">The sequence shown here is derived from an EMBL/GenBank/DDBJ whole genome shotgun (WGS) entry which is preliminary data.</text>
</comment>
<dbReference type="EMBL" id="JAACXV010014405">
    <property type="protein sequence ID" value="KAF7267585.1"/>
    <property type="molecule type" value="Genomic_DNA"/>
</dbReference>
<reference evidence="2" key="1">
    <citation type="submission" date="2020-08" db="EMBL/GenBank/DDBJ databases">
        <title>Genome sequencing and assembly of the red palm weevil Rhynchophorus ferrugineus.</title>
        <authorList>
            <person name="Dias G.B."/>
            <person name="Bergman C.M."/>
            <person name="Manee M."/>
        </authorList>
    </citation>
    <scope>NUCLEOTIDE SEQUENCE</scope>
    <source>
        <strain evidence="2">AA-2017</strain>
        <tissue evidence="2">Whole larva</tissue>
    </source>
</reference>
<name>A0A834M5J5_RHYFE</name>
<feature type="compositionally biased region" description="Basic residues" evidence="1">
    <location>
        <begin position="111"/>
        <end position="122"/>
    </location>
</feature>
<proteinExistence type="predicted"/>
<accession>A0A834M5J5</accession>
<sequence length="163" mass="18794">MHRYLLNSFFLPIAVDSDQSAAQSGFLQEKSPNNSVDLLLCTLKRIFSPHIPDTVTLNNGFEKGTPVVIEHFLNTTSRQIASFHSKHKNHNKRRGSTNEQGDMGETETDRNKKKKDPRRKDRKPSQIYGLKQRSENPTNMRGKKKEKYNATTRALRSVAQRKW</sequence>
<dbReference type="AlphaFoldDB" id="A0A834M5J5"/>
<dbReference type="Proteomes" id="UP000625711">
    <property type="component" value="Unassembled WGS sequence"/>
</dbReference>
<evidence type="ECO:0000313" key="3">
    <source>
        <dbReference type="Proteomes" id="UP000625711"/>
    </source>
</evidence>
<evidence type="ECO:0000313" key="2">
    <source>
        <dbReference type="EMBL" id="KAF7267585.1"/>
    </source>
</evidence>
<keyword evidence="3" id="KW-1185">Reference proteome</keyword>
<feature type="compositionally biased region" description="Basic residues" evidence="1">
    <location>
        <begin position="84"/>
        <end position="95"/>
    </location>
</feature>
<gene>
    <name evidence="2" type="ORF">GWI33_019198</name>
</gene>
<feature type="region of interest" description="Disordered" evidence="1">
    <location>
        <begin position="80"/>
        <end position="163"/>
    </location>
</feature>
<protein>
    <submittedName>
        <fullName evidence="2">Uncharacterized protein</fullName>
    </submittedName>
</protein>
<evidence type="ECO:0000256" key="1">
    <source>
        <dbReference type="SAM" id="MobiDB-lite"/>
    </source>
</evidence>